<feature type="transmembrane region" description="Helical" evidence="5">
    <location>
        <begin position="89"/>
        <end position="116"/>
    </location>
</feature>
<comment type="subcellular location">
    <subcellularLocation>
        <location evidence="1">Membrane</location>
        <topology evidence="1">Multi-pass membrane protein</topology>
    </subcellularLocation>
</comment>
<evidence type="ECO:0000256" key="3">
    <source>
        <dbReference type="ARBA" id="ARBA00022989"/>
    </source>
</evidence>
<gene>
    <name evidence="6" type="ORF">F5544_31005</name>
</gene>
<feature type="transmembrane region" description="Helical" evidence="5">
    <location>
        <begin position="50"/>
        <end position="69"/>
    </location>
</feature>
<evidence type="ECO:0000313" key="6">
    <source>
        <dbReference type="EMBL" id="QIS14044.1"/>
    </source>
</evidence>
<dbReference type="EMBL" id="CP046172">
    <property type="protein sequence ID" value="QIS14044.1"/>
    <property type="molecule type" value="Genomic_DNA"/>
</dbReference>
<dbReference type="InterPro" id="IPR036259">
    <property type="entry name" value="MFS_trans_sf"/>
</dbReference>
<dbReference type="RefSeq" id="WP_167476503.1">
    <property type="nucleotide sequence ID" value="NZ_CP046172.1"/>
</dbReference>
<dbReference type="PANTHER" id="PTHR23514:SF13">
    <property type="entry name" value="INNER MEMBRANE PROTEIN YBJJ"/>
    <property type="match status" value="1"/>
</dbReference>
<reference evidence="6 7" key="1">
    <citation type="journal article" date="2019" name="ACS Chem. Biol.">
        <title>Identification and Mobilization of a Cryptic Antibiotic Biosynthesis Gene Locus from a Human-Pathogenic Nocardia Isolate.</title>
        <authorList>
            <person name="Herisse M."/>
            <person name="Ishida K."/>
            <person name="Porter J.L."/>
            <person name="Howden B."/>
            <person name="Hertweck C."/>
            <person name="Stinear T.P."/>
            <person name="Pidot S.J."/>
        </authorList>
    </citation>
    <scope>NUCLEOTIDE SEQUENCE [LARGE SCALE GENOMIC DNA]</scope>
    <source>
        <strain evidence="6 7">AUSMDU00012717</strain>
    </source>
</reference>
<evidence type="ECO:0000313" key="7">
    <source>
        <dbReference type="Proteomes" id="UP000503540"/>
    </source>
</evidence>
<dbReference type="SUPFAM" id="SSF103473">
    <property type="entry name" value="MFS general substrate transporter"/>
    <property type="match status" value="1"/>
</dbReference>
<evidence type="ECO:0000256" key="5">
    <source>
        <dbReference type="SAM" id="Phobius"/>
    </source>
</evidence>
<dbReference type="InterPro" id="IPR051788">
    <property type="entry name" value="MFS_Transporter"/>
</dbReference>
<feature type="transmembrane region" description="Helical" evidence="5">
    <location>
        <begin position="168"/>
        <end position="187"/>
    </location>
</feature>
<accession>A0A6G9YLG2</accession>
<evidence type="ECO:0008006" key="8">
    <source>
        <dbReference type="Google" id="ProtNLM"/>
    </source>
</evidence>
<feature type="transmembrane region" description="Helical" evidence="5">
    <location>
        <begin position="369"/>
        <end position="390"/>
    </location>
</feature>
<feature type="transmembrane region" description="Helical" evidence="5">
    <location>
        <begin position="247"/>
        <end position="272"/>
    </location>
</feature>
<keyword evidence="2 5" id="KW-0812">Transmembrane</keyword>
<evidence type="ECO:0000256" key="4">
    <source>
        <dbReference type="ARBA" id="ARBA00023136"/>
    </source>
</evidence>
<dbReference type="AlphaFoldDB" id="A0A6G9YLG2"/>
<feature type="transmembrane region" description="Helical" evidence="5">
    <location>
        <begin position="20"/>
        <end position="38"/>
    </location>
</feature>
<dbReference type="GO" id="GO:0016020">
    <property type="term" value="C:membrane"/>
    <property type="evidence" value="ECO:0007669"/>
    <property type="project" value="UniProtKB-SubCell"/>
</dbReference>
<dbReference type="Gene3D" id="1.20.1250.20">
    <property type="entry name" value="MFS general substrate transporter like domains"/>
    <property type="match status" value="2"/>
</dbReference>
<sequence length="408" mass="41775">MPIPTTEQQIGDRRAALSSVRLMFFLTGLLSATWLARAPTIKARLDLDDAGMAIAFAGLSLGAVLGLQFGKIISLRFGSRATLRAAMPLFALSLCGLVLANSLVALTAAVGIFAVANSIVDVAMNAHGIAVETASAQPLLSGIHACHSLGMIIGALAGAAAERTQTSLGGHLAGITVVVVVAAAAGTRRLLPSAVDRLSDTAPHPQAGQRPRRWPTRLIVLGLLAFCVALAEGAANDWTAVYIHDATGATTTVAALGFAVFAGSMFVGRLLGDRLIAALGPARPYLAATLTATIGMTATLLIGGTTPALIGFALFGLGISFSLPLIFSATATVPGMPTAQAIANISILGYLGFFTGPVLIGFIANNHDLSTAMSIPAIFMAFAAVGSTALRHPSNKKTALEHHRAETI</sequence>
<dbReference type="GO" id="GO:0022857">
    <property type="term" value="F:transmembrane transporter activity"/>
    <property type="evidence" value="ECO:0007669"/>
    <property type="project" value="InterPro"/>
</dbReference>
<evidence type="ECO:0000256" key="2">
    <source>
        <dbReference type="ARBA" id="ARBA00022692"/>
    </source>
</evidence>
<protein>
    <recommendedName>
        <fullName evidence="8">MFS transporter</fullName>
    </recommendedName>
</protein>
<feature type="transmembrane region" description="Helical" evidence="5">
    <location>
        <begin position="284"/>
        <end position="302"/>
    </location>
</feature>
<dbReference type="Pfam" id="PF07690">
    <property type="entry name" value="MFS_1"/>
    <property type="match status" value="1"/>
</dbReference>
<name>A0A6G9YLG2_9NOCA</name>
<evidence type="ECO:0000256" key="1">
    <source>
        <dbReference type="ARBA" id="ARBA00004141"/>
    </source>
</evidence>
<dbReference type="KEGG" id="nah:F5544_31005"/>
<keyword evidence="3 5" id="KW-1133">Transmembrane helix</keyword>
<feature type="transmembrane region" description="Helical" evidence="5">
    <location>
        <begin position="218"/>
        <end position="235"/>
    </location>
</feature>
<dbReference type="InterPro" id="IPR011701">
    <property type="entry name" value="MFS"/>
</dbReference>
<dbReference type="Proteomes" id="UP000503540">
    <property type="component" value="Chromosome"/>
</dbReference>
<dbReference type="PANTHER" id="PTHR23514">
    <property type="entry name" value="BYPASS OF STOP CODON PROTEIN 6"/>
    <property type="match status" value="1"/>
</dbReference>
<keyword evidence="4 5" id="KW-0472">Membrane</keyword>
<dbReference type="CDD" id="cd17393">
    <property type="entry name" value="MFS_MosC_like"/>
    <property type="match status" value="1"/>
</dbReference>
<feature type="transmembrane region" description="Helical" evidence="5">
    <location>
        <begin position="308"/>
        <end position="329"/>
    </location>
</feature>
<organism evidence="6 7">
    <name type="scientific">Nocardia arthritidis</name>
    <dbReference type="NCBI Taxonomy" id="228602"/>
    <lineage>
        <taxon>Bacteria</taxon>
        <taxon>Bacillati</taxon>
        <taxon>Actinomycetota</taxon>
        <taxon>Actinomycetes</taxon>
        <taxon>Mycobacteriales</taxon>
        <taxon>Nocardiaceae</taxon>
        <taxon>Nocardia</taxon>
    </lineage>
</organism>
<feature type="transmembrane region" description="Helical" evidence="5">
    <location>
        <begin position="341"/>
        <end position="363"/>
    </location>
</feature>
<keyword evidence="7" id="KW-1185">Reference proteome</keyword>
<proteinExistence type="predicted"/>